<accession>A0A6C0H6K6</accession>
<keyword evidence="1" id="KW-0472">Membrane</keyword>
<organism evidence="2">
    <name type="scientific">viral metagenome</name>
    <dbReference type="NCBI Taxonomy" id="1070528"/>
    <lineage>
        <taxon>unclassified sequences</taxon>
        <taxon>metagenomes</taxon>
        <taxon>organismal metagenomes</taxon>
    </lineage>
</organism>
<evidence type="ECO:0000313" key="2">
    <source>
        <dbReference type="EMBL" id="QHT76188.1"/>
    </source>
</evidence>
<evidence type="ECO:0000256" key="1">
    <source>
        <dbReference type="SAM" id="Phobius"/>
    </source>
</evidence>
<reference evidence="2" key="1">
    <citation type="journal article" date="2020" name="Nature">
        <title>Giant virus diversity and host interactions through global metagenomics.</title>
        <authorList>
            <person name="Schulz F."/>
            <person name="Roux S."/>
            <person name="Paez-Espino D."/>
            <person name="Jungbluth S."/>
            <person name="Walsh D.A."/>
            <person name="Denef V.J."/>
            <person name="McMahon K.D."/>
            <person name="Konstantinidis K.T."/>
            <person name="Eloe-Fadrosh E.A."/>
            <person name="Kyrpides N.C."/>
            <person name="Woyke T."/>
        </authorList>
    </citation>
    <scope>NUCLEOTIDE SEQUENCE</scope>
    <source>
        <strain evidence="2">GVMAG-M-3300023179-73</strain>
    </source>
</reference>
<feature type="transmembrane region" description="Helical" evidence="1">
    <location>
        <begin position="45"/>
        <end position="67"/>
    </location>
</feature>
<proteinExistence type="predicted"/>
<feature type="transmembrane region" description="Helical" evidence="1">
    <location>
        <begin position="20"/>
        <end position="39"/>
    </location>
</feature>
<sequence>MITEITVTDTIQNRLDWSKYTLTIDIVLLAAVGGAYMYLPWDTITLLLKVYIVFLFVRYLVSELTLFRKASENKKHFQISGHFGLFLLIVLFLRSVLQLNNYAYNLLIVSFGLLNVATHAHTTMDILFTYLVVNWLYSSLCFIVSFKAGTPM</sequence>
<dbReference type="AlphaFoldDB" id="A0A6C0H6K6"/>
<feature type="transmembrane region" description="Helical" evidence="1">
    <location>
        <begin position="79"/>
        <end position="96"/>
    </location>
</feature>
<feature type="transmembrane region" description="Helical" evidence="1">
    <location>
        <begin position="127"/>
        <end position="146"/>
    </location>
</feature>
<evidence type="ECO:0008006" key="3">
    <source>
        <dbReference type="Google" id="ProtNLM"/>
    </source>
</evidence>
<dbReference type="EMBL" id="MN739890">
    <property type="protein sequence ID" value="QHT76188.1"/>
    <property type="molecule type" value="Genomic_DNA"/>
</dbReference>
<protein>
    <recommendedName>
        <fullName evidence="3">Sphingomyelin synthase-like domain-containing protein</fullName>
    </recommendedName>
</protein>
<keyword evidence="1" id="KW-1133">Transmembrane helix</keyword>
<name>A0A6C0H6K6_9ZZZZ</name>
<keyword evidence="1" id="KW-0812">Transmembrane</keyword>